<accession>A0ACC0UXX5</accession>
<gene>
    <name evidence="1" type="ORF">N3K66_007108</name>
</gene>
<dbReference type="EMBL" id="CM047945">
    <property type="protein sequence ID" value="KAI9898748.1"/>
    <property type="molecule type" value="Genomic_DNA"/>
</dbReference>
<name>A0ACC0UXX5_9HYPO</name>
<dbReference type="Proteomes" id="UP001163324">
    <property type="component" value="Chromosome 6"/>
</dbReference>
<protein>
    <submittedName>
        <fullName evidence="1">Uncharacterized protein</fullName>
    </submittedName>
</protein>
<proteinExistence type="predicted"/>
<reference evidence="1" key="1">
    <citation type="submission" date="2022-10" db="EMBL/GenBank/DDBJ databases">
        <title>Complete Genome of Trichothecium roseum strain YXFP-22015, a Plant Pathogen Isolated from Citrus.</title>
        <authorList>
            <person name="Wang Y."/>
            <person name="Zhu L."/>
        </authorList>
    </citation>
    <scope>NUCLEOTIDE SEQUENCE</scope>
    <source>
        <strain evidence="1">YXFP-22015</strain>
    </source>
</reference>
<comment type="caution">
    <text evidence="1">The sequence shown here is derived from an EMBL/GenBank/DDBJ whole genome shotgun (WGS) entry which is preliminary data.</text>
</comment>
<organism evidence="1 2">
    <name type="scientific">Trichothecium roseum</name>
    <dbReference type="NCBI Taxonomy" id="47278"/>
    <lineage>
        <taxon>Eukaryota</taxon>
        <taxon>Fungi</taxon>
        <taxon>Dikarya</taxon>
        <taxon>Ascomycota</taxon>
        <taxon>Pezizomycotina</taxon>
        <taxon>Sordariomycetes</taxon>
        <taxon>Hypocreomycetidae</taxon>
        <taxon>Hypocreales</taxon>
        <taxon>Hypocreales incertae sedis</taxon>
        <taxon>Trichothecium</taxon>
    </lineage>
</organism>
<evidence type="ECO:0000313" key="1">
    <source>
        <dbReference type="EMBL" id="KAI9898748.1"/>
    </source>
</evidence>
<evidence type="ECO:0000313" key="2">
    <source>
        <dbReference type="Proteomes" id="UP001163324"/>
    </source>
</evidence>
<keyword evidence="2" id="KW-1185">Reference proteome</keyword>
<sequence>MVPYPAQPPMAQHLNLPRPTSAASLARQSVEYPDGDGRIKRPGSTSFLHSQIRTLQKQLEARSEEAAQLRRQLEAQEDSDVGTLSEQLREAKRETQMWKDRAESAERRVKVFERFTARLKGIRAAAAAAANETENSNDELGSRRLSDDSDRMRDSGDAADQPPIDKQQARFVKGRGTTEDTAKSDGSGHTEDAGTVTARIRKCLHGNGGQEAGGTSDGALDDRLGEPLLLRDRSKSSSRDISMGAMEIWMAAQELLDDSQV</sequence>